<accession>A0AAN8TWN1</accession>
<dbReference type="SUPFAM" id="SSF52540">
    <property type="entry name" value="P-loop containing nucleoside triphosphate hydrolases"/>
    <property type="match status" value="1"/>
</dbReference>
<organism evidence="4 5">
    <name type="scientific">Solanum bulbocastanum</name>
    <name type="common">Wild potato</name>
    <dbReference type="NCBI Taxonomy" id="147425"/>
    <lineage>
        <taxon>Eukaryota</taxon>
        <taxon>Viridiplantae</taxon>
        <taxon>Streptophyta</taxon>
        <taxon>Embryophyta</taxon>
        <taxon>Tracheophyta</taxon>
        <taxon>Spermatophyta</taxon>
        <taxon>Magnoliopsida</taxon>
        <taxon>eudicotyledons</taxon>
        <taxon>Gunneridae</taxon>
        <taxon>Pentapetalae</taxon>
        <taxon>asterids</taxon>
        <taxon>lamiids</taxon>
        <taxon>Solanales</taxon>
        <taxon>Solanaceae</taxon>
        <taxon>Solanoideae</taxon>
        <taxon>Solaneae</taxon>
        <taxon>Solanum</taxon>
    </lineage>
</organism>
<dbReference type="InterPro" id="IPR001611">
    <property type="entry name" value="Leu-rich_rpt"/>
</dbReference>
<comment type="caution">
    <text evidence="4">The sequence shown here is derived from an EMBL/GenBank/DDBJ whole genome shotgun (WGS) entry which is preliminary data.</text>
</comment>
<dbReference type="Gene3D" id="3.80.10.10">
    <property type="entry name" value="Ribonuclease Inhibitor"/>
    <property type="match status" value="3"/>
</dbReference>
<dbReference type="SMART" id="SM00368">
    <property type="entry name" value="LRR_RI"/>
    <property type="match status" value="5"/>
</dbReference>
<dbReference type="Pfam" id="PF16095">
    <property type="entry name" value="COR-A"/>
    <property type="match status" value="1"/>
</dbReference>
<dbReference type="InterPro" id="IPR032171">
    <property type="entry name" value="COR-A"/>
</dbReference>
<dbReference type="Gene3D" id="3.40.50.300">
    <property type="entry name" value="P-loop containing nucleotide triphosphate hydrolases"/>
    <property type="match status" value="1"/>
</dbReference>
<feature type="region of interest" description="Disordered" evidence="2">
    <location>
        <begin position="19"/>
        <end position="40"/>
    </location>
</feature>
<protein>
    <recommendedName>
        <fullName evidence="3">COR domain-containing protein</fullName>
    </recommendedName>
</protein>
<sequence length="1469" mass="166834">MKLIGHLYSRIQLSLKKPLNQDSSSSLGSSRAPVSMEKPPFFPESSNAPEIEECQQSPVPAHQKLSEFQMVSQVKNMEASQKLRDLQWGYQVIKSSSLNLHSISFYLSQPTTCCHQETENSININISKGSLSHFSDLLVLLKTSIITQSSLRDLEFHQVEWELQQLRNLGVLLESSSSIKQLVFKRNRFTAECLSELSEVLKKNGVIKEIMLSESNIGPVGTSLIASALKVNGSLEELQIWEDSIGSKGAEELSKMIEVNSTLRLLTIFDSKSITATPLISAVLARNRSMEVHIWNGENNEKTSKVVEFVPENSTLRIYRLNVSGACRVACALGMNSTVKTLDLTGVRLKSRWAKEFRWVLEQNRTLKEVNLSNTWLKDKGVVYVAAGLFKNHSLQKLYLKGNWFGGVGVEHLLCPLSRFSALQYQANISLKSLTFGGKRNKIGKDGLTAILQMLTSNESLTSFGIFNDESLKPDEIIRIFRSLKKNATLRCISLQGCKGVDGEAVLQTIMDILQVNPWIEDIDLSRTPLHNAGKTEAIYQRLGQNDKAEPDIDLLKDMPMTEPKSCRIFLCGQEYAGKTTLSNSIHQHFSSPKLPYIDQVRTLVNPIELAFRPIGMKIKTFKDEDTKISIWNLAGQQEFYALHDLMFPGHGSASIFLIISSLFRKPNNRELKTPDEVEEDLQYWLRFVVSNSKRALQQCMLPNVTVVLTHYDKINQSSQNLQLIVDSIRRLRDKFQGFVEFYPTVFTVDARSSASVSKIAHHLQKTSKTVLQRVPRVYELCNDLMQILSDWRLENHNKPGIKWKEFGDLCQVKAPLLRVRSRLDNKEKVETRRRAVATCLHHIGEVIYFDELGFLILDCEWFCGEVIGQLLRLDVKKQTSAGDGFISRKDLEKVLRSSLDCQIPGMGSRVFENLDASDLVRMMLKLELCYEQDPSDTNSLMLIPSFLEEGKGKQPKWPINSSECIYAGRHLQCDDSSHMFLTPGFFPRLQARSSFIFMLYSIFAESYDCANETASLLFLFYGATYSLEKYVIALSINGIYVRVELGGQLGYYVDVLACSTKHLTETLRLFQQLIIPAIQSLCHGVTLTENIIRPECVRNLIPPRYRRNQILPQQLLKQALLSVSADNMYDYQHTWDLIADSGRTIVGAGFDYARDLLSDDDFREVLQHRYRDLHNLAGELQIPLDNSQDGQNYASTNSEETEGKIEPTFAGIAKGVEEVLQRLTIIQQELRDIKQEIQGLRYYEYRLLMELNRKVNYLVNYNVQVEERKVPNMFYFVRTENYSRRLITTMISGINALRLHMLCEYRGEMHVVEDQIGCEVMQVDNRAVKCLAPYMMKFMKLVTFALKIGAHLAAGMGEMIPDLSREVAHLLKSPTAYSAAGVAAAGVVGVAAAGHVERNRGSRDIQQDLKEAQQWVVDFLRDQRCSGGRDIAEKFGLWRVRYRDSGQIAWVCRRHIHIRASEIIEVPL</sequence>
<feature type="domain" description="COR" evidence="3">
    <location>
        <begin position="828"/>
        <end position="948"/>
    </location>
</feature>
<dbReference type="EMBL" id="JBANQN010000003">
    <property type="protein sequence ID" value="KAK6795150.1"/>
    <property type="molecule type" value="Genomic_DNA"/>
</dbReference>
<evidence type="ECO:0000256" key="2">
    <source>
        <dbReference type="SAM" id="MobiDB-lite"/>
    </source>
</evidence>
<dbReference type="InterPro" id="IPR032675">
    <property type="entry name" value="LRR_dom_sf"/>
</dbReference>
<evidence type="ECO:0000313" key="5">
    <source>
        <dbReference type="Proteomes" id="UP001371456"/>
    </source>
</evidence>
<dbReference type="Pfam" id="PF13516">
    <property type="entry name" value="LRR_6"/>
    <property type="match status" value="2"/>
</dbReference>
<keyword evidence="1" id="KW-0677">Repeat</keyword>
<keyword evidence="5" id="KW-1185">Reference proteome</keyword>
<dbReference type="PANTHER" id="PTHR47679">
    <property type="entry name" value="PROTEIN TORNADO 1"/>
    <property type="match status" value="1"/>
</dbReference>
<dbReference type="InterPro" id="IPR027417">
    <property type="entry name" value="P-loop_NTPase"/>
</dbReference>
<dbReference type="PANTHER" id="PTHR47679:SF1">
    <property type="entry name" value="PROTEIN TORNADO 1"/>
    <property type="match status" value="1"/>
</dbReference>
<evidence type="ECO:0000259" key="3">
    <source>
        <dbReference type="Pfam" id="PF16095"/>
    </source>
</evidence>
<name>A0AAN8TWN1_SOLBU</name>
<proteinExistence type="predicted"/>
<evidence type="ECO:0000256" key="1">
    <source>
        <dbReference type="ARBA" id="ARBA00022737"/>
    </source>
</evidence>
<evidence type="ECO:0000313" key="4">
    <source>
        <dbReference type="EMBL" id="KAK6795150.1"/>
    </source>
</evidence>
<dbReference type="SUPFAM" id="SSF52047">
    <property type="entry name" value="RNI-like"/>
    <property type="match status" value="1"/>
</dbReference>
<dbReference type="Proteomes" id="UP001371456">
    <property type="component" value="Unassembled WGS sequence"/>
</dbReference>
<gene>
    <name evidence="4" type="ORF">RDI58_008603</name>
</gene>
<reference evidence="4 5" key="1">
    <citation type="submission" date="2024-02" db="EMBL/GenBank/DDBJ databases">
        <title>de novo genome assembly of Solanum bulbocastanum strain 11H21.</title>
        <authorList>
            <person name="Hosaka A.J."/>
        </authorList>
    </citation>
    <scope>NUCLEOTIDE SEQUENCE [LARGE SCALE GENOMIC DNA]</scope>
    <source>
        <tissue evidence="4">Young leaves</tissue>
    </source>
</reference>